<dbReference type="PATRIC" id="fig|158500.4.peg.127"/>
<dbReference type="GO" id="GO:0005829">
    <property type="term" value="C:cytosol"/>
    <property type="evidence" value="ECO:0007669"/>
    <property type="project" value="TreeGrafter"/>
</dbReference>
<evidence type="ECO:0000256" key="2">
    <source>
        <dbReference type="ARBA" id="ARBA00006763"/>
    </source>
</evidence>
<organism evidence="5 6">
    <name type="scientific">Novosphingobium resinovorum</name>
    <dbReference type="NCBI Taxonomy" id="158500"/>
    <lineage>
        <taxon>Bacteria</taxon>
        <taxon>Pseudomonadati</taxon>
        <taxon>Pseudomonadota</taxon>
        <taxon>Alphaproteobacteria</taxon>
        <taxon>Sphingomonadales</taxon>
        <taxon>Sphingomonadaceae</taxon>
        <taxon>Novosphingobium</taxon>
    </lineage>
</organism>
<dbReference type="eggNOG" id="COG1611">
    <property type="taxonomic scope" value="Bacteria"/>
</dbReference>
<dbReference type="GO" id="GO:0008714">
    <property type="term" value="F:AMP nucleosidase activity"/>
    <property type="evidence" value="ECO:0007669"/>
    <property type="project" value="UniProtKB-EC"/>
</dbReference>
<dbReference type="Gene3D" id="3.40.50.450">
    <property type="match status" value="1"/>
</dbReference>
<keyword evidence="3" id="KW-0378">Hydrolase</keyword>
<evidence type="ECO:0000256" key="1">
    <source>
        <dbReference type="ARBA" id="ARBA00000274"/>
    </source>
</evidence>
<proteinExistence type="inferred from homology"/>
<dbReference type="OrthoDB" id="9801098at2"/>
<keyword evidence="7" id="KW-1185">Reference proteome</keyword>
<dbReference type="InterPro" id="IPR031100">
    <property type="entry name" value="LOG_fam"/>
</dbReference>
<reference evidence="4" key="2">
    <citation type="submission" date="2016-08" db="EMBL/GenBank/DDBJ databases">
        <authorList>
            <person name="Seilhamer J.J."/>
        </authorList>
    </citation>
    <scope>NUCLEOTIDE SEQUENCE [LARGE SCALE GENOMIC DNA]</scope>
    <source>
        <strain evidence="4">SA1</strain>
    </source>
</reference>
<dbReference type="InterPro" id="IPR005269">
    <property type="entry name" value="LOG"/>
</dbReference>
<dbReference type="KEGG" id="nre:BES08_00695"/>
<evidence type="ECO:0000313" key="4">
    <source>
        <dbReference type="EMBL" id="AOR75438.1"/>
    </source>
</evidence>
<keyword evidence="3" id="KW-0203">Cytokinin biosynthesis</keyword>
<evidence type="ECO:0000256" key="3">
    <source>
        <dbReference type="RuleBase" id="RU363015"/>
    </source>
</evidence>
<evidence type="ECO:0000313" key="7">
    <source>
        <dbReference type="Proteomes" id="UP000094626"/>
    </source>
</evidence>
<sequence>MRICVYLGSSAGVNPLYREAAHQFGTLLAKRGIGLVYGGGMVGLMGVVADAACAAGGEVIGVIPEALRAREHDHQGITELHVVKTMHERKAMMANLSDGFVTLPGGIGTFEEMFEAWCWTQLGYHNKPVGLLDVNGFYSGLGQFIDNVVEEGFLQPRHRAMLIVEKDPEAMIDRIVNFVPPENEHWLGAQDV</sequence>
<name>A0A031K593_9SPHN</name>
<reference evidence="5 6" key="1">
    <citation type="submission" date="2014-03" db="EMBL/GenBank/DDBJ databases">
        <title>Whole genome sequence of Novosphingobium resinovorum KF1.</title>
        <authorList>
            <person name="Gan H.M."/>
            <person name="Gan H.Y."/>
            <person name="Chew T.H."/>
            <person name="Savka M.A."/>
        </authorList>
    </citation>
    <scope>NUCLEOTIDE SEQUENCE [LARGE SCALE GENOMIC DNA]</scope>
    <source>
        <strain evidence="5 6">KF1</strain>
    </source>
</reference>
<dbReference type="EC" id="3.2.2.n1" evidence="3"/>
<comment type="similarity">
    <text evidence="2 3">Belongs to the LOG family.</text>
</comment>
<dbReference type="Proteomes" id="UP000024329">
    <property type="component" value="Unassembled WGS sequence"/>
</dbReference>
<evidence type="ECO:0000313" key="6">
    <source>
        <dbReference type="Proteomes" id="UP000024329"/>
    </source>
</evidence>
<dbReference type="EMBL" id="CP017075">
    <property type="protein sequence ID" value="AOR75438.1"/>
    <property type="molecule type" value="Genomic_DNA"/>
</dbReference>
<comment type="catalytic activity">
    <reaction evidence="1">
        <text>AMP + H2O = D-ribose 5-phosphate + adenine</text>
        <dbReference type="Rhea" id="RHEA:20129"/>
        <dbReference type="ChEBI" id="CHEBI:15377"/>
        <dbReference type="ChEBI" id="CHEBI:16708"/>
        <dbReference type="ChEBI" id="CHEBI:78346"/>
        <dbReference type="ChEBI" id="CHEBI:456215"/>
        <dbReference type="EC" id="3.2.2.4"/>
    </reaction>
</comment>
<accession>A0A031K593</accession>
<dbReference type="NCBIfam" id="TIGR00730">
    <property type="entry name" value="Rossman fold protein, TIGR00730 family"/>
    <property type="match status" value="1"/>
</dbReference>
<dbReference type="PANTHER" id="PTHR31223:SF70">
    <property type="entry name" value="LOG FAMILY PROTEIN YJL055W"/>
    <property type="match status" value="1"/>
</dbReference>
<gene>
    <name evidence="4" type="ORF">BES08_00695</name>
    <name evidence="5" type="ORF">BV97_00120</name>
</gene>
<dbReference type="GO" id="GO:0009691">
    <property type="term" value="P:cytokinin biosynthetic process"/>
    <property type="evidence" value="ECO:0007669"/>
    <property type="project" value="UniProtKB-UniRule"/>
</dbReference>
<dbReference type="PANTHER" id="PTHR31223">
    <property type="entry name" value="LOG FAMILY PROTEIN YJL055W"/>
    <property type="match status" value="1"/>
</dbReference>
<dbReference type="AlphaFoldDB" id="A0A031K593"/>
<dbReference type="STRING" id="158500.BES08_00695"/>
<dbReference type="EMBL" id="JFYZ01000001">
    <property type="protein sequence ID" value="EZP84369.1"/>
    <property type="molecule type" value="Genomic_DNA"/>
</dbReference>
<dbReference type="RefSeq" id="WP_008832237.1">
    <property type="nucleotide sequence ID" value="NZ_BSFC01000011.1"/>
</dbReference>
<dbReference type="Pfam" id="PF03641">
    <property type="entry name" value="Lysine_decarbox"/>
    <property type="match status" value="1"/>
</dbReference>
<reference evidence="7" key="3">
    <citation type="journal article" date="2017" name="J. Biotechnol.">
        <title>Complete genome sequence of Novosphingobium resinovorum SA1, a versatile xenobiotic-degrading bacterium capable of utilizing sulfanilic acid.</title>
        <authorList>
            <person name="Hegedus B."/>
            <person name="Kos P.B."/>
            <person name="Balint B."/>
            <person name="Maroti G."/>
            <person name="Gan H.M."/>
            <person name="Perei K."/>
            <person name="Rakhely G."/>
        </authorList>
    </citation>
    <scope>NUCLEOTIDE SEQUENCE [LARGE SCALE GENOMIC DNA]</scope>
    <source>
        <strain evidence="7">SA1</strain>
    </source>
</reference>
<dbReference type="Proteomes" id="UP000094626">
    <property type="component" value="Chromosome"/>
</dbReference>
<protein>
    <recommendedName>
        <fullName evidence="3">Cytokinin riboside 5'-monophosphate phosphoribohydrolase</fullName>
        <ecNumber evidence="3">3.2.2.n1</ecNumber>
    </recommendedName>
</protein>
<evidence type="ECO:0000313" key="5">
    <source>
        <dbReference type="EMBL" id="EZP84369.1"/>
    </source>
</evidence>
<dbReference type="SUPFAM" id="SSF102405">
    <property type="entry name" value="MCP/YpsA-like"/>
    <property type="match status" value="1"/>
</dbReference>